<evidence type="ECO:0000256" key="6">
    <source>
        <dbReference type="ARBA" id="ARBA00024695"/>
    </source>
</evidence>
<evidence type="ECO:0000313" key="9">
    <source>
        <dbReference type="EMBL" id="WEW58500.1"/>
    </source>
</evidence>
<feature type="compositionally biased region" description="Acidic residues" evidence="8">
    <location>
        <begin position="352"/>
        <end position="371"/>
    </location>
</feature>
<feature type="compositionally biased region" description="Basic and acidic residues" evidence="8">
    <location>
        <begin position="217"/>
        <end position="256"/>
    </location>
</feature>
<keyword evidence="3" id="KW-0690">Ribosome biogenesis</keyword>
<feature type="region of interest" description="Disordered" evidence="8">
    <location>
        <begin position="1"/>
        <end position="45"/>
    </location>
</feature>
<sequence length="893" mass="102054">MPPSQLKQLKASLRDKGIIGQQQSKRQKKQNAKSGAAAANRMHRNAVLQELREQFNPFEARAPARPAKFGVTTSRGNSEPVRHRPGVTRGLGEQRRKETLLKEIHSRNKIGILVDRRFGENDPTMTPEERAAERFARENLKRLKKESMFNLEDEDDEEMLLTHGGQALTFDKEAGEDFQEDDLNNSDEDSESGRKTKRKRIDEEDDMEGLADEEEQPERKKSKQEVMKEIIAKSKLYKYERQKAKEDDDDLRETLDKGLPSIFEMMRNTKPPEQPNPEPHPEPTMNPDRAALLNGKDRDVADKEYDQRLKQMAFDKRSKPSDRTKTEEEIAEEEAARLRQLEKERLRRMQGEEDEESPDQGGADFEDDVETDDAKPFGLHQLTTRLDLDVEDEDDFVIEDDLVETASSIDLSFSGSDGSESAVEEHEDDEDEDAEFINGLTLPPERTATHAKMPHTEDASLAYTYPCPKDHEEFLSMLKDVKVEDLPTVVQRIRALHHPRLHSDNKAKLGKFAKILVQHVVYLANRPEYPPFAILENLLRHIHSLSKTHPEDVAVAFRAHLREMANDRPLDPLPGDLIILTGISTIFPTSDHFHVVVTPAMLSMGRYLGQSNIQSLGDLATGTYVTSLCLQYQSLSKRYIPELINYVLNALCVLAPTTPKPALGAFPIRIPSRSMRLEGTTISSEVRKPRFWDILADSSLEKDGAESLKLSLIQTLTSILDGAAGLWATKAAFFEVFSPALAVLKHLKKCCAGKAPTVLLDHIQQAYDSLELRLAQARRDRRPLLLHNHRPLAIKTAIPKFEESFNPDRHYDPDRERAELNRLKAEHKRERKGALRELRKDANFIARESLREKRERDAEYERKYRRLVAEIQGEEGREANAYEREKKLRKGKR</sequence>
<dbReference type="GO" id="GO:0030692">
    <property type="term" value="C:Noc4p-Nop14p complex"/>
    <property type="evidence" value="ECO:0007669"/>
    <property type="project" value="TreeGrafter"/>
</dbReference>
<gene>
    <name evidence="9" type="primary">NOP14</name>
    <name evidence="9" type="ORF">PRK78_003968</name>
</gene>
<keyword evidence="5" id="KW-0539">Nucleus</keyword>
<keyword evidence="10" id="KW-1185">Reference proteome</keyword>
<feature type="compositionally biased region" description="Polar residues" evidence="8">
    <location>
        <begin position="409"/>
        <end position="418"/>
    </location>
</feature>
<dbReference type="EMBL" id="CP120628">
    <property type="protein sequence ID" value="WEW58500.1"/>
    <property type="molecule type" value="Genomic_DNA"/>
</dbReference>
<name>A0AAF0DH77_9EURO</name>
<evidence type="ECO:0000256" key="1">
    <source>
        <dbReference type="ARBA" id="ARBA00004604"/>
    </source>
</evidence>
<protein>
    <submittedName>
        <fullName evidence="9">Nucleolar complex protein 14</fullName>
    </submittedName>
</protein>
<evidence type="ECO:0000256" key="3">
    <source>
        <dbReference type="ARBA" id="ARBA00022517"/>
    </source>
</evidence>
<organism evidence="9 10">
    <name type="scientific">Emydomyces testavorans</name>
    <dbReference type="NCBI Taxonomy" id="2070801"/>
    <lineage>
        <taxon>Eukaryota</taxon>
        <taxon>Fungi</taxon>
        <taxon>Dikarya</taxon>
        <taxon>Ascomycota</taxon>
        <taxon>Pezizomycotina</taxon>
        <taxon>Eurotiomycetes</taxon>
        <taxon>Eurotiomycetidae</taxon>
        <taxon>Onygenales</taxon>
        <taxon>Nannizziopsiaceae</taxon>
        <taxon>Emydomyces</taxon>
    </lineage>
</organism>
<evidence type="ECO:0000256" key="4">
    <source>
        <dbReference type="ARBA" id="ARBA00022552"/>
    </source>
</evidence>
<dbReference type="Proteomes" id="UP001219355">
    <property type="component" value="Chromosome 2"/>
</dbReference>
<reference evidence="9" key="1">
    <citation type="submission" date="2023-03" db="EMBL/GenBank/DDBJ databases">
        <title>Emydomyces testavorans Genome Sequence.</title>
        <authorList>
            <person name="Hoyer L."/>
        </authorList>
    </citation>
    <scope>NUCLEOTIDE SEQUENCE</scope>
    <source>
        <strain evidence="9">16-2883</strain>
    </source>
</reference>
<comment type="function">
    <text evidence="6">Involved in nucleolar processing of pre-18S ribosomal RNA. Has a role in the nuclear export of 40S pre-ribosomal subunit to the cytoplasm.</text>
</comment>
<feature type="region of interest" description="Disordered" evidence="8">
    <location>
        <begin position="58"/>
        <end position="95"/>
    </location>
</feature>
<dbReference type="PANTHER" id="PTHR23183:SF0">
    <property type="entry name" value="NUCLEOLAR PROTEIN 14"/>
    <property type="match status" value="1"/>
</dbReference>
<keyword evidence="4" id="KW-0698">rRNA processing</keyword>
<accession>A0AAF0DH77</accession>
<evidence type="ECO:0000256" key="2">
    <source>
        <dbReference type="ARBA" id="ARBA00007466"/>
    </source>
</evidence>
<comment type="similarity">
    <text evidence="2">Belongs to the NOP14 family.</text>
</comment>
<dbReference type="GO" id="GO:0030490">
    <property type="term" value="P:maturation of SSU-rRNA"/>
    <property type="evidence" value="ECO:0007669"/>
    <property type="project" value="TreeGrafter"/>
</dbReference>
<feature type="region of interest" description="Disordered" evidence="8">
    <location>
        <begin position="409"/>
        <end position="433"/>
    </location>
</feature>
<dbReference type="AlphaFoldDB" id="A0AAF0DH77"/>
<feature type="compositionally biased region" description="Pro residues" evidence="8">
    <location>
        <begin position="272"/>
        <end position="284"/>
    </location>
</feature>
<feature type="region of interest" description="Disordered" evidence="8">
    <location>
        <begin position="146"/>
        <end position="378"/>
    </location>
</feature>
<dbReference type="InterPro" id="IPR007276">
    <property type="entry name" value="Nop14"/>
</dbReference>
<evidence type="ECO:0000256" key="8">
    <source>
        <dbReference type="SAM" id="MobiDB-lite"/>
    </source>
</evidence>
<dbReference type="Pfam" id="PF04147">
    <property type="entry name" value="Nop14"/>
    <property type="match status" value="1"/>
</dbReference>
<evidence type="ECO:0000313" key="10">
    <source>
        <dbReference type="Proteomes" id="UP001219355"/>
    </source>
</evidence>
<feature type="coiled-coil region" evidence="7">
    <location>
        <begin position="817"/>
        <end position="870"/>
    </location>
</feature>
<comment type="subcellular location">
    <subcellularLocation>
        <location evidence="1">Nucleus</location>
        <location evidence="1">Nucleolus</location>
    </subcellularLocation>
</comment>
<dbReference type="GO" id="GO:0032040">
    <property type="term" value="C:small-subunit processome"/>
    <property type="evidence" value="ECO:0007669"/>
    <property type="project" value="InterPro"/>
</dbReference>
<evidence type="ECO:0000256" key="5">
    <source>
        <dbReference type="ARBA" id="ARBA00023242"/>
    </source>
</evidence>
<dbReference type="PANTHER" id="PTHR23183">
    <property type="entry name" value="NOP14"/>
    <property type="match status" value="1"/>
</dbReference>
<evidence type="ECO:0000256" key="7">
    <source>
        <dbReference type="SAM" id="Coils"/>
    </source>
</evidence>
<feature type="compositionally biased region" description="Acidic residues" evidence="8">
    <location>
        <begin position="176"/>
        <end position="190"/>
    </location>
</feature>
<feature type="compositionally biased region" description="Basic and acidic residues" evidence="8">
    <location>
        <begin position="295"/>
        <end position="351"/>
    </location>
</feature>
<feature type="compositionally biased region" description="Acidic residues" evidence="8">
    <location>
        <begin position="203"/>
        <end position="216"/>
    </location>
</feature>
<keyword evidence="7" id="KW-0175">Coiled coil</keyword>
<proteinExistence type="inferred from homology"/>